<evidence type="ECO:0008006" key="4">
    <source>
        <dbReference type="Google" id="ProtNLM"/>
    </source>
</evidence>
<reference evidence="2 3" key="1">
    <citation type="submission" date="2024-03" db="EMBL/GenBank/DDBJ databases">
        <title>The Acrasis kona genome and developmental transcriptomes reveal deep origins of eukaryotic multicellular pathways.</title>
        <authorList>
            <person name="Sheikh S."/>
            <person name="Fu C.-J."/>
            <person name="Brown M.W."/>
            <person name="Baldauf S.L."/>
        </authorList>
    </citation>
    <scope>NUCLEOTIDE SEQUENCE [LARGE SCALE GENOMIC DNA]</scope>
    <source>
        <strain evidence="2 3">ATCC MYA-3509</strain>
    </source>
</reference>
<feature type="transmembrane region" description="Helical" evidence="1">
    <location>
        <begin position="168"/>
        <end position="187"/>
    </location>
</feature>
<dbReference type="EMBL" id="JAOPGA020000449">
    <property type="protein sequence ID" value="KAL0478634.1"/>
    <property type="molecule type" value="Genomic_DNA"/>
</dbReference>
<name>A0AAW2YPR9_9EUKA</name>
<dbReference type="Pfam" id="PF04307">
    <property type="entry name" value="YdjM"/>
    <property type="match status" value="1"/>
</dbReference>
<comment type="caution">
    <text evidence="2">The sequence shown here is derived from an EMBL/GenBank/DDBJ whole genome shotgun (WGS) entry which is preliminary data.</text>
</comment>
<keyword evidence="1" id="KW-1133">Transmembrane helix</keyword>
<feature type="transmembrane region" description="Helical" evidence="1">
    <location>
        <begin position="142"/>
        <end position="161"/>
    </location>
</feature>
<feature type="transmembrane region" description="Helical" evidence="1">
    <location>
        <begin position="93"/>
        <end position="110"/>
    </location>
</feature>
<dbReference type="Proteomes" id="UP001431209">
    <property type="component" value="Unassembled WGS sequence"/>
</dbReference>
<organism evidence="2 3">
    <name type="scientific">Acrasis kona</name>
    <dbReference type="NCBI Taxonomy" id="1008807"/>
    <lineage>
        <taxon>Eukaryota</taxon>
        <taxon>Discoba</taxon>
        <taxon>Heterolobosea</taxon>
        <taxon>Tetramitia</taxon>
        <taxon>Eutetramitia</taxon>
        <taxon>Acrasidae</taxon>
        <taxon>Acrasis</taxon>
    </lineage>
</organism>
<gene>
    <name evidence="2" type="ORF">AKO1_005036</name>
</gene>
<accession>A0AAW2YPR9</accession>
<dbReference type="AlphaFoldDB" id="A0AAW2YPR9"/>
<keyword evidence="1" id="KW-0812">Transmembrane</keyword>
<dbReference type="InterPro" id="IPR007404">
    <property type="entry name" value="YdjM-like"/>
</dbReference>
<keyword evidence="1" id="KW-0472">Membrane</keyword>
<proteinExistence type="predicted"/>
<feature type="transmembrane region" description="Helical" evidence="1">
    <location>
        <begin position="71"/>
        <end position="88"/>
    </location>
</feature>
<evidence type="ECO:0000313" key="2">
    <source>
        <dbReference type="EMBL" id="KAL0478634.1"/>
    </source>
</evidence>
<evidence type="ECO:0000313" key="3">
    <source>
        <dbReference type="Proteomes" id="UP001431209"/>
    </source>
</evidence>
<sequence>MFSAHLGFACLLKLISITNNISLGTLFLASQWPDFVFGITLTLGQEWGYYDPSLAGKVFPFTPHFPISHSLFGWLLGTGFLTIFQAFWRKKVLLSEIIVLSIGVLSHWLLDALVNRGTVPILPTSKEPSNFVGLYLCDLSNFNFFMLEMVSLFVPMALLLISGRLNVLASRLSKVTLFILLAIHLVAQYNSCFTTSTDNILTAEMGPVFFTTMSVLGLLCHCVDNNRVYIDSTPSTKKSL</sequence>
<protein>
    <recommendedName>
        <fullName evidence="4">Metal-dependent hydrolase</fullName>
    </recommendedName>
</protein>
<keyword evidence="3" id="KW-1185">Reference proteome</keyword>
<evidence type="ECO:0000256" key="1">
    <source>
        <dbReference type="SAM" id="Phobius"/>
    </source>
</evidence>